<accession>J1HF11</accession>
<feature type="domain" description="AMP-dependent synthetase/ligase" evidence="2">
    <location>
        <begin position="58"/>
        <end position="455"/>
    </location>
</feature>
<feature type="region of interest" description="Disordered" evidence="1">
    <location>
        <begin position="1"/>
        <end position="29"/>
    </location>
</feature>
<feature type="compositionally biased region" description="Low complexity" evidence="1">
    <location>
        <begin position="12"/>
        <end position="29"/>
    </location>
</feature>
<dbReference type="InterPro" id="IPR050237">
    <property type="entry name" value="ATP-dep_AMP-bd_enzyme"/>
</dbReference>
<dbReference type="Pfam" id="PF13193">
    <property type="entry name" value="AMP-binding_C"/>
    <property type="match status" value="1"/>
</dbReference>
<dbReference type="InterPro" id="IPR000873">
    <property type="entry name" value="AMP-dep_synth/lig_dom"/>
</dbReference>
<dbReference type="OrthoDB" id="9803968at2"/>
<evidence type="ECO:0000313" key="5">
    <source>
        <dbReference type="Proteomes" id="UP000002941"/>
    </source>
</evidence>
<name>J1HF11_9ACTO</name>
<dbReference type="InterPro" id="IPR025110">
    <property type="entry name" value="AMP-bd_C"/>
</dbReference>
<dbReference type="Gene3D" id="3.30.300.30">
    <property type="match status" value="1"/>
</dbReference>
<dbReference type="PATRIC" id="fig|1125718.3.peg.1432"/>
<keyword evidence="5" id="KW-1185">Reference proteome</keyword>
<evidence type="ECO:0000313" key="4">
    <source>
        <dbReference type="EMBL" id="EJF44365.1"/>
    </source>
</evidence>
<dbReference type="PANTHER" id="PTHR43767">
    <property type="entry name" value="LONG-CHAIN-FATTY-ACID--COA LIGASE"/>
    <property type="match status" value="1"/>
</dbReference>
<dbReference type="PROSITE" id="PS00455">
    <property type="entry name" value="AMP_BINDING"/>
    <property type="match status" value="1"/>
</dbReference>
<feature type="compositionally biased region" description="Low complexity" evidence="1">
    <location>
        <begin position="634"/>
        <end position="649"/>
    </location>
</feature>
<dbReference type="eggNOG" id="COG0318">
    <property type="taxonomic scope" value="Bacteria"/>
</dbReference>
<dbReference type="EC" id="6.2.1.3" evidence="4"/>
<organism evidence="4 5">
    <name type="scientific">Actinomyces massiliensis F0489</name>
    <dbReference type="NCBI Taxonomy" id="1125718"/>
    <lineage>
        <taxon>Bacteria</taxon>
        <taxon>Bacillati</taxon>
        <taxon>Actinomycetota</taxon>
        <taxon>Actinomycetes</taxon>
        <taxon>Actinomycetales</taxon>
        <taxon>Actinomycetaceae</taxon>
        <taxon>Actinomyces</taxon>
    </lineage>
</organism>
<dbReference type="AlphaFoldDB" id="J1HF11"/>
<evidence type="ECO:0000259" key="3">
    <source>
        <dbReference type="Pfam" id="PF13193"/>
    </source>
</evidence>
<protein>
    <submittedName>
        <fullName evidence="4">Long-chain-fatty-acid--CoA ligase</fullName>
        <ecNumber evidence="4">6.2.1.3</ecNumber>
    </submittedName>
</protein>
<evidence type="ECO:0000256" key="1">
    <source>
        <dbReference type="SAM" id="MobiDB-lite"/>
    </source>
</evidence>
<comment type="caution">
    <text evidence="4">The sequence shown here is derived from an EMBL/GenBank/DDBJ whole genome shotgun (WGS) entry which is preliminary data.</text>
</comment>
<dbReference type="InterPro" id="IPR020845">
    <property type="entry name" value="AMP-binding_CS"/>
</dbReference>
<reference evidence="4 5" key="1">
    <citation type="submission" date="2012-05" db="EMBL/GenBank/DDBJ databases">
        <authorList>
            <person name="Harkins D.M."/>
            <person name="Madupu R."/>
            <person name="Durkin A.S."/>
            <person name="Torralba M."/>
            <person name="Methe B."/>
            <person name="Sutton G.G."/>
            <person name="Nelson K.E."/>
        </authorList>
    </citation>
    <scope>NUCLEOTIDE SEQUENCE [LARGE SCALE GENOMIC DNA]</scope>
    <source>
        <strain evidence="4 5">F0489</strain>
    </source>
</reference>
<dbReference type="InterPro" id="IPR042099">
    <property type="entry name" value="ANL_N_sf"/>
</dbReference>
<keyword evidence="4" id="KW-0436">Ligase</keyword>
<sequence>MSRSTGASAPEPHSAGASDAPDAPDSSTASARYLRPHYAPGVPGVIAPVTEPLSRMLDDAARRFPDRIALDFLGKSTTYRQLSEQVARAAEALRRLGVGRGDVVGVILPNCPQHVVIAYAAWRIGAIVAEHNPLAPAAQIREQIELHHGRVIIAWEKSLTRLVQAAGSLADAGMAGRKVLAVDLSRGLPWTTRLALKLPVAAARSQRSELRGRVPAGVASFDDLMTAAAPLPGGHPLPSADEVAVLLYTGGTTGTPKAVKLTHINARSNAEMSLAWASQTCEAGEETFYAVLPFFHAFGLSLSLLCAVGLAATQVVLPKFSADMVLAAWKRHPATFFPGVPVMFDRIVTRARATGADLSSCKIAVCGAAPNPKTVAEAWEQATDGVIIEGYGMTETSPIILGNPISPERRAGTLGVPYPSTDVRIIDPDDPQREVEPGQVGELVARGPQVFAGYWENPEETEAVMLPGGWLRTGDLVRQEEDGFYVIADRRKELIISGGFNIYPTEVEAAVRSMPQVEEVAVVGLPAESGNESVVAAILPKEGQTVTLEQVREWAEKTLSHYALPRQIAILSEMPRSQIGKVLRRVVREELLAAREAASGAASAAASASASAASAIVERLGEAGGRTETRPSDDGAAGSPSPAPAARQSASREGRKDAG</sequence>
<dbReference type="Proteomes" id="UP000002941">
    <property type="component" value="Unassembled WGS sequence"/>
</dbReference>
<dbReference type="InterPro" id="IPR045851">
    <property type="entry name" value="AMP-bd_C_sf"/>
</dbReference>
<dbReference type="PANTHER" id="PTHR43767:SF1">
    <property type="entry name" value="NONRIBOSOMAL PEPTIDE SYNTHASE PES1 (EUROFUNG)-RELATED"/>
    <property type="match status" value="1"/>
</dbReference>
<dbReference type="GO" id="GO:0004467">
    <property type="term" value="F:long-chain fatty acid-CoA ligase activity"/>
    <property type="evidence" value="ECO:0007669"/>
    <property type="project" value="UniProtKB-EC"/>
</dbReference>
<dbReference type="SUPFAM" id="SSF56801">
    <property type="entry name" value="Acetyl-CoA synthetase-like"/>
    <property type="match status" value="1"/>
</dbReference>
<feature type="region of interest" description="Disordered" evidence="1">
    <location>
        <begin position="619"/>
        <end position="659"/>
    </location>
</feature>
<gene>
    <name evidence="4" type="ORF">HMPREF1318_0254</name>
</gene>
<dbReference type="Gene3D" id="3.40.50.12780">
    <property type="entry name" value="N-terminal domain of ligase-like"/>
    <property type="match status" value="1"/>
</dbReference>
<feature type="compositionally biased region" description="Basic and acidic residues" evidence="1">
    <location>
        <begin position="619"/>
        <end position="633"/>
    </location>
</feature>
<dbReference type="Pfam" id="PF00501">
    <property type="entry name" value="AMP-binding"/>
    <property type="match status" value="1"/>
</dbReference>
<evidence type="ECO:0000259" key="2">
    <source>
        <dbReference type="Pfam" id="PF00501"/>
    </source>
</evidence>
<dbReference type="EMBL" id="AKFT01000113">
    <property type="protein sequence ID" value="EJF44365.1"/>
    <property type="molecule type" value="Genomic_DNA"/>
</dbReference>
<proteinExistence type="predicted"/>
<feature type="domain" description="AMP-binding enzyme C-terminal" evidence="3">
    <location>
        <begin position="506"/>
        <end position="581"/>
    </location>
</feature>
<dbReference type="RefSeq" id="WP_008731610.1">
    <property type="nucleotide sequence ID" value="NZ_AKFT01000113.1"/>
</dbReference>
<feature type="compositionally biased region" description="Basic and acidic residues" evidence="1">
    <location>
        <begin position="650"/>
        <end position="659"/>
    </location>
</feature>